<dbReference type="PROSITE" id="PS51257">
    <property type="entry name" value="PROKAR_LIPOPROTEIN"/>
    <property type="match status" value="1"/>
</dbReference>
<feature type="domain" description="M23ase beta-sheet core" evidence="3">
    <location>
        <begin position="266"/>
        <end position="361"/>
    </location>
</feature>
<feature type="chain" id="PRO_5044297175" evidence="2">
    <location>
        <begin position="27"/>
        <end position="425"/>
    </location>
</feature>
<sequence>MTRRPLLLIPIAAAALLLAACTPSSAPEPAADPVAEGSTPPPDAASGDGEGSGDATSASDDPFTPVIARVLSTPRPVPTTDGLVHIAYELYLSNVTTQTATIETIDVLDGKGRSLERLDGDEVVPWVHVSGTTEPGRVIGAGQGALVWLDVTVESMDDVPAKLAHDVTFGFDPGAPPIITPEMTERLASTPVDHQAPVVIAPPLRGDGWLNGNSCCAVTPHRGAVNPIGGSYHAPERYAIDYVQLDSNGSFVTGPVDELSSYPYFGADILAVGDGPIVSMRFDLPEQRPGANPTGLTVDEYGGNHIVQQLGDGVYAFYAHLQPGNPAGVEVGQRLSTGDVIGLLGNTGNTDSPHLHFHLMDSPSPLGSNGVPFVYDDFRLAGEITADDLFANLTAGGPFEIATGDRGEREDLYPLWLTVTDYAGP</sequence>
<dbReference type="EMBL" id="CP162511">
    <property type="protein sequence ID" value="XDI05548.1"/>
    <property type="molecule type" value="Genomic_DNA"/>
</dbReference>
<dbReference type="RefSeq" id="WP_368497933.1">
    <property type="nucleotide sequence ID" value="NZ_CP162511.1"/>
</dbReference>
<reference evidence="4" key="1">
    <citation type="submission" date="2024-05" db="EMBL/GenBank/DDBJ databases">
        <title>Herbiconiux sp. A18JL235.</title>
        <authorList>
            <person name="Zhang G."/>
        </authorList>
    </citation>
    <scope>NUCLEOTIDE SEQUENCE</scope>
    <source>
        <strain evidence="4">A18JL235</strain>
    </source>
</reference>
<dbReference type="SUPFAM" id="SSF51261">
    <property type="entry name" value="Duplicated hybrid motif"/>
    <property type="match status" value="1"/>
</dbReference>
<dbReference type="AlphaFoldDB" id="A0AB39BHA7"/>
<dbReference type="InterPro" id="IPR050570">
    <property type="entry name" value="Cell_wall_metabolism_enzyme"/>
</dbReference>
<dbReference type="PANTHER" id="PTHR21666">
    <property type="entry name" value="PEPTIDASE-RELATED"/>
    <property type="match status" value="1"/>
</dbReference>
<evidence type="ECO:0000313" key="4">
    <source>
        <dbReference type="EMBL" id="XDI05548.1"/>
    </source>
</evidence>
<keyword evidence="4" id="KW-0378">Hydrolase</keyword>
<evidence type="ECO:0000259" key="3">
    <source>
        <dbReference type="Pfam" id="PF01551"/>
    </source>
</evidence>
<evidence type="ECO:0000256" key="1">
    <source>
        <dbReference type="SAM" id="MobiDB-lite"/>
    </source>
</evidence>
<dbReference type="InterPro" id="IPR011055">
    <property type="entry name" value="Dup_hybrid_motif"/>
</dbReference>
<dbReference type="CDD" id="cd12797">
    <property type="entry name" value="M23_peptidase"/>
    <property type="match status" value="1"/>
</dbReference>
<name>A0AB39BHA7_9MICO</name>
<gene>
    <name evidence="4" type="ORF">ABFY20_00225</name>
</gene>
<accession>A0AB39BHA7</accession>
<dbReference type="InterPro" id="IPR016047">
    <property type="entry name" value="M23ase_b-sheet_dom"/>
</dbReference>
<dbReference type="GO" id="GO:0004222">
    <property type="term" value="F:metalloendopeptidase activity"/>
    <property type="evidence" value="ECO:0007669"/>
    <property type="project" value="TreeGrafter"/>
</dbReference>
<evidence type="ECO:0000256" key="2">
    <source>
        <dbReference type="SAM" id="SignalP"/>
    </source>
</evidence>
<dbReference type="Pfam" id="PF01551">
    <property type="entry name" value="Peptidase_M23"/>
    <property type="match status" value="1"/>
</dbReference>
<feature type="region of interest" description="Disordered" evidence="1">
    <location>
        <begin position="25"/>
        <end position="62"/>
    </location>
</feature>
<feature type="signal peptide" evidence="2">
    <location>
        <begin position="1"/>
        <end position="26"/>
    </location>
</feature>
<protein>
    <submittedName>
        <fullName evidence="4">M23 family metallopeptidase</fullName>
        <ecNumber evidence="4">3.4.24.-</ecNumber>
    </submittedName>
</protein>
<proteinExistence type="predicted"/>
<organism evidence="4">
    <name type="scientific">Herbiconiux sp. A18JL235</name>
    <dbReference type="NCBI Taxonomy" id="3152363"/>
    <lineage>
        <taxon>Bacteria</taxon>
        <taxon>Bacillati</taxon>
        <taxon>Actinomycetota</taxon>
        <taxon>Actinomycetes</taxon>
        <taxon>Micrococcales</taxon>
        <taxon>Microbacteriaceae</taxon>
        <taxon>Herbiconiux</taxon>
    </lineage>
</organism>
<dbReference type="EC" id="3.4.24.-" evidence="4"/>
<dbReference type="Gene3D" id="2.70.70.10">
    <property type="entry name" value="Glucose Permease (Domain IIA)"/>
    <property type="match status" value="1"/>
</dbReference>
<dbReference type="PANTHER" id="PTHR21666:SF270">
    <property type="entry name" value="MUREIN HYDROLASE ACTIVATOR ENVC"/>
    <property type="match status" value="1"/>
</dbReference>
<keyword evidence="2" id="KW-0732">Signal</keyword>